<proteinExistence type="predicted"/>
<dbReference type="EMBL" id="CAJNRF010015602">
    <property type="protein sequence ID" value="CAF2177007.1"/>
    <property type="molecule type" value="Genomic_DNA"/>
</dbReference>
<dbReference type="Proteomes" id="UP000663866">
    <property type="component" value="Unassembled WGS sequence"/>
</dbReference>
<dbReference type="Proteomes" id="UP000676336">
    <property type="component" value="Unassembled WGS sequence"/>
</dbReference>
<evidence type="ECO:0000313" key="2">
    <source>
        <dbReference type="EMBL" id="CAF3895966.1"/>
    </source>
</evidence>
<dbReference type="AlphaFoldDB" id="A0A820CTL4"/>
<dbReference type="EMBL" id="CAJOBI010001717">
    <property type="protein sequence ID" value="CAF3895966.1"/>
    <property type="molecule type" value="Genomic_DNA"/>
</dbReference>
<gene>
    <name evidence="3" type="ORF">OVN521_LOCUS27377</name>
    <name evidence="2" type="ORF">SMN809_LOCUS6377</name>
    <name evidence="1" type="ORF">WKI299_LOCUS33246</name>
</gene>
<reference evidence="3" key="1">
    <citation type="submission" date="2021-02" db="EMBL/GenBank/DDBJ databases">
        <authorList>
            <person name="Nowell W R."/>
        </authorList>
    </citation>
    <scope>NUCLEOTIDE SEQUENCE</scope>
</reference>
<protein>
    <submittedName>
        <fullName evidence="3">Uncharacterized protein</fullName>
    </submittedName>
</protein>
<evidence type="ECO:0000313" key="1">
    <source>
        <dbReference type="EMBL" id="CAF2177007.1"/>
    </source>
</evidence>
<keyword evidence="4" id="KW-1185">Reference proteome</keyword>
<evidence type="ECO:0000313" key="3">
    <source>
        <dbReference type="EMBL" id="CAF4219862.1"/>
    </source>
</evidence>
<organism evidence="3 4">
    <name type="scientific">Rotaria magnacalcarata</name>
    <dbReference type="NCBI Taxonomy" id="392030"/>
    <lineage>
        <taxon>Eukaryota</taxon>
        <taxon>Metazoa</taxon>
        <taxon>Spiralia</taxon>
        <taxon>Gnathifera</taxon>
        <taxon>Rotifera</taxon>
        <taxon>Eurotatoria</taxon>
        <taxon>Bdelloidea</taxon>
        <taxon>Philodinida</taxon>
        <taxon>Philodinidae</taxon>
        <taxon>Rotaria</taxon>
    </lineage>
</organism>
<accession>A0A820CTL4</accession>
<evidence type="ECO:0000313" key="4">
    <source>
        <dbReference type="Proteomes" id="UP000663866"/>
    </source>
</evidence>
<sequence length="213" mass="25933">MNPSDECYLGLIYIQHTFNDFKDNKIISCVDYFQERNYSQRHIYTYPYLLKYYNGTTNHFLEGIFKCVLEVSLFDERPFEHQLFLQIQKSFPLLQKLSLINRNQLFKQSNHENENLSIIKYLYLIHLNLIKIHEDYLEQFLLKTKMSLPNSIFLLTDYQLLKNVIHNITKNETRNNCAKLIDIFFINKSEFHEHLKDYFLFAKYLDYYNCLFK</sequence>
<dbReference type="Proteomes" id="UP000663856">
    <property type="component" value="Unassembled WGS sequence"/>
</dbReference>
<name>A0A820CTL4_9BILA</name>
<dbReference type="EMBL" id="CAJOBG010007538">
    <property type="protein sequence ID" value="CAF4219862.1"/>
    <property type="molecule type" value="Genomic_DNA"/>
</dbReference>
<comment type="caution">
    <text evidence="3">The sequence shown here is derived from an EMBL/GenBank/DDBJ whole genome shotgun (WGS) entry which is preliminary data.</text>
</comment>